<proteinExistence type="inferred from homology"/>
<evidence type="ECO:0000256" key="10">
    <source>
        <dbReference type="ARBA" id="ARBA00022776"/>
    </source>
</evidence>
<evidence type="ECO:0000313" key="25">
    <source>
        <dbReference type="EMBL" id="KAF6101079.1"/>
    </source>
</evidence>
<keyword evidence="13" id="KW-0832">Ubl conjugation</keyword>
<evidence type="ECO:0000256" key="3">
    <source>
        <dbReference type="ARBA" id="ARBA00004629"/>
    </source>
</evidence>
<evidence type="ECO:0000256" key="9">
    <source>
        <dbReference type="ARBA" id="ARBA00022618"/>
    </source>
</evidence>
<evidence type="ECO:0000256" key="13">
    <source>
        <dbReference type="ARBA" id="ARBA00022843"/>
    </source>
</evidence>
<evidence type="ECO:0000256" key="22">
    <source>
        <dbReference type="SAM" id="MobiDB-lite"/>
    </source>
</evidence>
<feature type="coiled-coil region" evidence="21">
    <location>
        <begin position="54"/>
        <end position="88"/>
    </location>
</feature>
<keyword evidence="8" id="KW-0597">Phosphoprotein</keyword>
<evidence type="ECO:0000256" key="19">
    <source>
        <dbReference type="ARBA" id="ARBA00074224"/>
    </source>
</evidence>
<dbReference type="InterPro" id="IPR011515">
    <property type="entry name" value="Shugoshin_C"/>
</dbReference>
<protein>
    <recommendedName>
        <fullName evidence="19">Shugoshin 1</fullName>
    </recommendedName>
    <alternativeName>
        <fullName evidence="20">Shugoshin-like 1</fullName>
    </alternativeName>
</protein>
<dbReference type="GO" id="GO:0016607">
    <property type="term" value="C:nuclear speck"/>
    <property type="evidence" value="ECO:0007669"/>
    <property type="project" value="UniProtKB-SubCell"/>
</dbReference>
<feature type="region of interest" description="Disordered" evidence="22">
    <location>
        <begin position="106"/>
        <end position="133"/>
    </location>
</feature>
<keyword evidence="18" id="KW-0137">Centromere</keyword>
<evidence type="ECO:0000256" key="16">
    <source>
        <dbReference type="ARBA" id="ARBA00023242"/>
    </source>
</evidence>
<dbReference type="EMBL" id="JABVXQ010000007">
    <property type="protein sequence ID" value="KAF6101079.1"/>
    <property type="molecule type" value="Genomic_DNA"/>
</dbReference>
<evidence type="ECO:0000256" key="15">
    <source>
        <dbReference type="ARBA" id="ARBA00023212"/>
    </source>
</evidence>
<keyword evidence="6" id="KW-0158">Chromosome</keyword>
<dbReference type="GO" id="GO:0005813">
    <property type="term" value="C:centrosome"/>
    <property type="evidence" value="ECO:0007669"/>
    <property type="project" value="UniProtKB-SubCell"/>
</dbReference>
<evidence type="ECO:0000256" key="18">
    <source>
        <dbReference type="ARBA" id="ARBA00023328"/>
    </source>
</evidence>
<keyword evidence="15" id="KW-0206">Cytoskeleton</keyword>
<evidence type="ECO:0000256" key="20">
    <source>
        <dbReference type="ARBA" id="ARBA00083289"/>
    </source>
</evidence>
<gene>
    <name evidence="25" type="ORF">HJG60_017161</name>
</gene>
<feature type="domain" description="Shugoshin C-terminal" evidence="23">
    <location>
        <begin position="222"/>
        <end position="243"/>
    </location>
</feature>
<evidence type="ECO:0000256" key="6">
    <source>
        <dbReference type="ARBA" id="ARBA00022454"/>
    </source>
</evidence>
<evidence type="ECO:0000256" key="21">
    <source>
        <dbReference type="SAM" id="Coils"/>
    </source>
</evidence>
<evidence type="ECO:0000256" key="1">
    <source>
        <dbReference type="ARBA" id="ARBA00004300"/>
    </source>
</evidence>
<feature type="compositionally biased region" description="Polar residues" evidence="22">
    <location>
        <begin position="106"/>
        <end position="117"/>
    </location>
</feature>
<dbReference type="Pfam" id="PF07557">
    <property type="entry name" value="Shugoshin_C"/>
    <property type="match status" value="1"/>
</dbReference>
<dbReference type="GO" id="GO:0000776">
    <property type="term" value="C:kinetochore"/>
    <property type="evidence" value="ECO:0007669"/>
    <property type="project" value="UniProtKB-KW"/>
</dbReference>
<dbReference type="InterPro" id="IPR011516">
    <property type="entry name" value="Shugoshin_N"/>
</dbReference>
<feature type="coiled-coil region" evidence="21">
    <location>
        <begin position="1"/>
        <end position="28"/>
    </location>
</feature>
<evidence type="ECO:0000259" key="24">
    <source>
        <dbReference type="Pfam" id="PF07558"/>
    </source>
</evidence>
<dbReference type="GO" id="GO:0010457">
    <property type="term" value="P:centriole-centriole cohesion"/>
    <property type="evidence" value="ECO:0007669"/>
    <property type="project" value="UniProtKB-ARBA"/>
</dbReference>
<evidence type="ECO:0000256" key="7">
    <source>
        <dbReference type="ARBA" id="ARBA00022490"/>
    </source>
</evidence>
<evidence type="ECO:0000256" key="17">
    <source>
        <dbReference type="ARBA" id="ARBA00023306"/>
    </source>
</evidence>
<evidence type="ECO:0000256" key="12">
    <source>
        <dbReference type="ARBA" id="ARBA00022838"/>
    </source>
</evidence>
<dbReference type="GO" id="GO:0045132">
    <property type="term" value="P:meiotic chromosome segregation"/>
    <property type="evidence" value="ECO:0007669"/>
    <property type="project" value="InterPro"/>
</dbReference>
<keyword evidence="7" id="KW-0963">Cytoplasm</keyword>
<accession>A0A833ZW96</accession>
<evidence type="ECO:0000259" key="23">
    <source>
        <dbReference type="Pfam" id="PF07557"/>
    </source>
</evidence>
<name>A0A833ZW96_9CHIR</name>
<evidence type="ECO:0000256" key="2">
    <source>
        <dbReference type="ARBA" id="ARBA00004324"/>
    </source>
</evidence>
<dbReference type="Pfam" id="PF07558">
    <property type="entry name" value="Shugoshin_N"/>
    <property type="match status" value="1"/>
</dbReference>
<evidence type="ECO:0000256" key="8">
    <source>
        <dbReference type="ARBA" id="ARBA00022553"/>
    </source>
</evidence>
<keyword evidence="11" id="KW-0159">Chromosome partition</keyword>
<keyword evidence="17" id="KW-0131">Cell cycle</keyword>
<keyword evidence="10" id="KW-0498">Mitosis</keyword>
<dbReference type="PANTHER" id="PTHR21577:SF3">
    <property type="entry name" value="SHUGOSHIN 1-RELATED"/>
    <property type="match status" value="1"/>
</dbReference>
<dbReference type="PANTHER" id="PTHR21577">
    <property type="entry name" value="SHUGOSHIN"/>
    <property type="match status" value="1"/>
</dbReference>
<dbReference type="InterPro" id="IPR038889">
    <property type="entry name" value="Shugoshin1/2"/>
</dbReference>
<dbReference type="Gene3D" id="1.20.5.730">
    <property type="entry name" value="Single helix bin"/>
    <property type="match status" value="1"/>
</dbReference>
<sequence>MAKERNLKKSFQDSLEDIKKRMKEKRNKNLAEIGKRKSFIAPPCQIITNTSTLLKNYQDNNKMLVLALENEKSRVREAQDIILQLRRECYYLTYQLYALKEKLTSQQTEEPAQNHEVSSSGIDSNIDNNAGDFSTKDLLQAPLQEAHPPEQGESFQIEEQIPTIPQDRLGFDLDSGALPETHQSPHFGLKDITNVPLHPEVKMRKLSLSPKKNKDSPAVSLPKRRCTVSVNYKEPTLASKLRRGDPFTDLCFLNSPVFKQKKDCRHSSKKKSVKKIQ</sequence>
<evidence type="ECO:0000256" key="5">
    <source>
        <dbReference type="ARBA" id="ARBA00010845"/>
    </source>
</evidence>
<keyword evidence="14 21" id="KW-0175">Coiled coil</keyword>
<organism evidence="25 26">
    <name type="scientific">Phyllostomus discolor</name>
    <name type="common">pale spear-nosed bat</name>
    <dbReference type="NCBI Taxonomy" id="89673"/>
    <lineage>
        <taxon>Eukaryota</taxon>
        <taxon>Metazoa</taxon>
        <taxon>Chordata</taxon>
        <taxon>Craniata</taxon>
        <taxon>Vertebrata</taxon>
        <taxon>Euteleostomi</taxon>
        <taxon>Mammalia</taxon>
        <taxon>Eutheria</taxon>
        <taxon>Laurasiatheria</taxon>
        <taxon>Chiroptera</taxon>
        <taxon>Yangochiroptera</taxon>
        <taxon>Phyllostomidae</taxon>
        <taxon>Phyllostominae</taxon>
        <taxon>Phyllostomus</taxon>
    </lineage>
</organism>
<keyword evidence="16" id="KW-0539">Nucleus</keyword>
<dbReference type="GO" id="GO:0051301">
    <property type="term" value="P:cell division"/>
    <property type="evidence" value="ECO:0007669"/>
    <property type="project" value="UniProtKB-KW"/>
</dbReference>
<reference evidence="25 26" key="1">
    <citation type="journal article" date="2020" name="Nature">
        <title>Six reference-quality genomes reveal evolution of bat adaptations.</title>
        <authorList>
            <person name="Jebb D."/>
            <person name="Huang Z."/>
            <person name="Pippel M."/>
            <person name="Hughes G.M."/>
            <person name="Lavrichenko K."/>
            <person name="Devanna P."/>
            <person name="Winkler S."/>
            <person name="Jermiin L.S."/>
            <person name="Skirmuntt E.C."/>
            <person name="Katzourakis A."/>
            <person name="Burkitt-Gray L."/>
            <person name="Ray D.A."/>
            <person name="Sullivan K.A.M."/>
            <person name="Roscito J.G."/>
            <person name="Kirilenko B.M."/>
            <person name="Davalos L.M."/>
            <person name="Corthals A.P."/>
            <person name="Power M.L."/>
            <person name="Jones G."/>
            <person name="Ransome R.D."/>
            <person name="Dechmann D.K.N."/>
            <person name="Locatelli A.G."/>
            <person name="Puechmaille S.J."/>
            <person name="Fedrigo O."/>
            <person name="Jarvis E.D."/>
            <person name="Hiller M."/>
            <person name="Vernes S.C."/>
            <person name="Myers E.W."/>
            <person name="Teeling E.C."/>
        </authorList>
    </citation>
    <scope>NUCLEOTIDE SEQUENCE [LARGE SCALE GENOMIC DNA]</scope>
    <source>
        <strain evidence="25">Bat1K_MPI-CBG_1</strain>
    </source>
</reference>
<evidence type="ECO:0000256" key="11">
    <source>
        <dbReference type="ARBA" id="ARBA00022829"/>
    </source>
</evidence>
<evidence type="ECO:0000313" key="26">
    <source>
        <dbReference type="Proteomes" id="UP000664940"/>
    </source>
</evidence>
<feature type="compositionally biased region" description="Low complexity" evidence="22">
    <location>
        <begin position="118"/>
        <end position="129"/>
    </location>
</feature>
<dbReference type="GO" id="GO:0000922">
    <property type="term" value="C:spindle pole"/>
    <property type="evidence" value="ECO:0007669"/>
    <property type="project" value="UniProtKB-SubCell"/>
</dbReference>
<comment type="subcellular location">
    <subcellularLocation>
        <location evidence="3">Chromosome</location>
        <location evidence="3">Centromere</location>
        <location evidence="3">Kinetochore</location>
    </subcellularLocation>
    <subcellularLocation>
        <location evidence="1">Cytoplasm</location>
        <location evidence="1">Cytoskeleton</location>
        <location evidence="1">Microtubule organizing center</location>
        <location evidence="1">Centrosome</location>
    </subcellularLocation>
    <subcellularLocation>
        <location evidence="4">Cytoplasm</location>
        <location evidence="4">Cytoskeleton</location>
        <location evidence="4">Spindle pole</location>
    </subcellularLocation>
    <subcellularLocation>
        <location evidence="2">Nucleus speckle</location>
    </subcellularLocation>
</comment>
<feature type="region of interest" description="Disordered" evidence="22">
    <location>
        <begin position="168"/>
        <end position="192"/>
    </location>
</feature>
<comment type="caution">
    <text evidence="25">The sequence shown here is derived from an EMBL/GenBank/DDBJ whole genome shotgun (WGS) entry which is preliminary data.</text>
</comment>
<dbReference type="FunFam" id="1.20.5.730:FF:000004">
    <property type="entry name" value="SGO1 isoform 1"/>
    <property type="match status" value="1"/>
</dbReference>
<evidence type="ECO:0000256" key="4">
    <source>
        <dbReference type="ARBA" id="ARBA00004647"/>
    </source>
</evidence>
<keyword evidence="12" id="KW-0995">Kinetochore</keyword>
<keyword evidence="9" id="KW-0132">Cell division</keyword>
<evidence type="ECO:0000256" key="14">
    <source>
        <dbReference type="ARBA" id="ARBA00023054"/>
    </source>
</evidence>
<feature type="domain" description="Shugoshin N-terminal coiled-coil" evidence="24">
    <location>
        <begin position="22"/>
        <end position="66"/>
    </location>
</feature>
<dbReference type="Proteomes" id="UP000664940">
    <property type="component" value="Unassembled WGS sequence"/>
</dbReference>
<comment type="similarity">
    <text evidence="5">Belongs to the shugoshin family.</text>
</comment>
<dbReference type="AlphaFoldDB" id="A0A833ZW96"/>